<dbReference type="OrthoDB" id="9800302at2"/>
<dbReference type="InterPro" id="IPR036058">
    <property type="entry name" value="Kazal_dom_sf"/>
</dbReference>
<dbReference type="InterPro" id="IPR002350">
    <property type="entry name" value="Kazal_dom"/>
</dbReference>
<dbReference type="EMBL" id="VDMN01000003">
    <property type="protein sequence ID" value="TNM63005.1"/>
    <property type="molecule type" value="Genomic_DNA"/>
</dbReference>
<evidence type="ECO:0000313" key="5">
    <source>
        <dbReference type="Proteomes" id="UP000311605"/>
    </source>
</evidence>
<evidence type="ECO:0000256" key="1">
    <source>
        <dbReference type="SAM" id="MobiDB-lite"/>
    </source>
</evidence>
<dbReference type="SUPFAM" id="SSF100895">
    <property type="entry name" value="Kazal-type serine protease inhibitors"/>
    <property type="match status" value="2"/>
</dbReference>
<reference evidence="4 5" key="1">
    <citation type="submission" date="2019-06" db="EMBL/GenBank/DDBJ databases">
        <title>The draft genome of Rhizobium smilacinae PTYR-5.</title>
        <authorList>
            <person name="Liu L."/>
            <person name="Li L."/>
            <person name="Zhang X."/>
        </authorList>
    </citation>
    <scope>NUCLEOTIDE SEQUENCE [LARGE SCALE GENOMIC DNA]</scope>
    <source>
        <strain evidence="4 5">PTYR-5</strain>
    </source>
</reference>
<dbReference type="Proteomes" id="UP000311605">
    <property type="component" value="Unassembled WGS sequence"/>
</dbReference>
<comment type="caution">
    <text evidence="4">The sequence shown here is derived from an EMBL/GenBank/DDBJ whole genome shotgun (WGS) entry which is preliminary data.</text>
</comment>
<organism evidence="4 5">
    <name type="scientific">Aliirhizobium smilacinae</name>
    <dbReference type="NCBI Taxonomy" id="1395944"/>
    <lineage>
        <taxon>Bacteria</taxon>
        <taxon>Pseudomonadati</taxon>
        <taxon>Pseudomonadota</taxon>
        <taxon>Alphaproteobacteria</taxon>
        <taxon>Hyphomicrobiales</taxon>
        <taxon>Rhizobiaceae</taxon>
        <taxon>Aliirhizobium</taxon>
    </lineage>
</organism>
<dbReference type="Gene3D" id="3.30.60.30">
    <property type="match status" value="2"/>
</dbReference>
<dbReference type="PANTHER" id="PTHR21131:SF0">
    <property type="entry name" value="GEO10195P1-RELATED"/>
    <property type="match status" value="1"/>
</dbReference>
<gene>
    <name evidence="4" type="ORF">FHP24_17480</name>
</gene>
<dbReference type="Pfam" id="PF07648">
    <property type="entry name" value="Kazal_2"/>
    <property type="match status" value="1"/>
</dbReference>
<evidence type="ECO:0000256" key="2">
    <source>
        <dbReference type="SAM" id="SignalP"/>
    </source>
</evidence>
<accession>A0A5C4XHJ6</accession>
<dbReference type="PANTHER" id="PTHR21131">
    <property type="entry name" value="SERINE-TYPE ENDOPEPTIDASE INHIBITOR"/>
    <property type="match status" value="1"/>
</dbReference>
<feature type="region of interest" description="Disordered" evidence="1">
    <location>
        <begin position="81"/>
        <end position="182"/>
    </location>
</feature>
<sequence length="182" mass="19955">MSFISAHIAKLPLLLLLPLLSACVEGGPPSGPGGYYPPSRPDRGPQMCTMDYRPVCGERSGRFETFGNSCQAGARGFRVVSSGECRGSGRPDRPDWDRPGRPDRPESSRPDRPDWDRPGRPDRPDWDRPGRPDRPQQSGGICTREYRPVCGQRGGRTQTFPNPCEANNAGFGIISSGECRRG</sequence>
<feature type="chain" id="PRO_5023018320" evidence="2">
    <location>
        <begin position="27"/>
        <end position="182"/>
    </location>
</feature>
<dbReference type="InterPro" id="IPR053265">
    <property type="entry name" value="Serpin"/>
</dbReference>
<dbReference type="SMART" id="SM00280">
    <property type="entry name" value="KAZAL"/>
    <property type="match status" value="2"/>
</dbReference>
<name>A0A5C4XHJ6_9HYPH</name>
<feature type="domain" description="Kazal-like" evidence="3">
    <location>
        <begin position="142"/>
        <end position="181"/>
    </location>
</feature>
<dbReference type="AlphaFoldDB" id="A0A5C4XHJ6"/>
<evidence type="ECO:0000259" key="3">
    <source>
        <dbReference type="PROSITE" id="PS51465"/>
    </source>
</evidence>
<keyword evidence="5" id="KW-1185">Reference proteome</keyword>
<dbReference type="RefSeq" id="WP_139677497.1">
    <property type="nucleotide sequence ID" value="NZ_VDMN01000003.1"/>
</dbReference>
<protein>
    <submittedName>
        <fullName evidence="4">Protease inhibitor</fullName>
    </submittedName>
</protein>
<keyword evidence="2" id="KW-0732">Signal</keyword>
<dbReference type="PROSITE" id="PS51465">
    <property type="entry name" value="KAZAL_2"/>
    <property type="match status" value="1"/>
</dbReference>
<feature type="signal peptide" evidence="2">
    <location>
        <begin position="1"/>
        <end position="26"/>
    </location>
</feature>
<feature type="compositionally biased region" description="Basic and acidic residues" evidence="1">
    <location>
        <begin position="87"/>
        <end position="134"/>
    </location>
</feature>
<proteinExistence type="predicted"/>
<dbReference type="CDD" id="cd00104">
    <property type="entry name" value="KAZAL_FS"/>
    <property type="match status" value="2"/>
</dbReference>
<evidence type="ECO:0000313" key="4">
    <source>
        <dbReference type="EMBL" id="TNM63005.1"/>
    </source>
</evidence>